<dbReference type="PANTHER" id="PTHR43056">
    <property type="entry name" value="PEPTIDASE S9 PROLYL OLIGOPEPTIDASE"/>
    <property type="match status" value="1"/>
</dbReference>
<dbReference type="NCBIfam" id="TIGR00976">
    <property type="entry name" value="CocE_NonD"/>
    <property type="match status" value="1"/>
</dbReference>
<dbReference type="InterPro" id="IPR005674">
    <property type="entry name" value="CocE/Ser_esterase"/>
</dbReference>
<dbReference type="PANTHER" id="PTHR43056:SF10">
    <property type="entry name" value="COCE_NOND FAMILY, PUTATIVE (AFU_ORTHOLOGUE AFUA_7G00600)-RELATED"/>
    <property type="match status" value="1"/>
</dbReference>
<dbReference type="AlphaFoldDB" id="A0A4Q2RIF7"/>
<dbReference type="InterPro" id="IPR013736">
    <property type="entry name" value="Xaa-Pro_dipept_C"/>
</dbReference>
<dbReference type="SUPFAM" id="SSF53474">
    <property type="entry name" value="alpha/beta-Hydrolases"/>
    <property type="match status" value="1"/>
</dbReference>
<feature type="compositionally biased region" description="Low complexity" evidence="2">
    <location>
        <begin position="1"/>
        <end position="10"/>
    </location>
</feature>
<evidence type="ECO:0000256" key="2">
    <source>
        <dbReference type="SAM" id="MobiDB-lite"/>
    </source>
</evidence>
<evidence type="ECO:0000313" key="4">
    <source>
        <dbReference type="EMBL" id="RYB05996.1"/>
    </source>
</evidence>
<evidence type="ECO:0000313" key="5">
    <source>
        <dbReference type="Proteomes" id="UP000289411"/>
    </source>
</evidence>
<proteinExistence type="predicted"/>
<evidence type="ECO:0000256" key="1">
    <source>
        <dbReference type="ARBA" id="ARBA00022801"/>
    </source>
</evidence>
<dbReference type="InterPro" id="IPR008979">
    <property type="entry name" value="Galactose-bd-like_sf"/>
</dbReference>
<dbReference type="Pfam" id="PF02129">
    <property type="entry name" value="Peptidase_S15"/>
    <property type="match status" value="1"/>
</dbReference>
<dbReference type="SUPFAM" id="SSF49785">
    <property type="entry name" value="Galactose-binding domain-like"/>
    <property type="match status" value="1"/>
</dbReference>
<dbReference type="Pfam" id="PF08530">
    <property type="entry name" value="PepX_C"/>
    <property type="match status" value="1"/>
</dbReference>
<feature type="region of interest" description="Disordered" evidence="2">
    <location>
        <begin position="414"/>
        <end position="433"/>
    </location>
</feature>
<dbReference type="Proteomes" id="UP000289411">
    <property type="component" value="Unassembled WGS sequence"/>
</dbReference>
<keyword evidence="1 4" id="KW-0378">Hydrolase</keyword>
<dbReference type="GO" id="GO:0008239">
    <property type="term" value="F:dipeptidyl-peptidase activity"/>
    <property type="evidence" value="ECO:0007669"/>
    <property type="project" value="InterPro"/>
</dbReference>
<keyword evidence="5" id="KW-1185">Reference proteome</keyword>
<sequence>MLRGSRGSGRPARRAATLRWPVCDVPGRSSRAPRPGTPSPPCHHTRNAAILAAGQRGRSDVEQAEGHEVDVTEHLWIPLADGTRLAARMWRPRVAGPVPAVLEYIPYRKRDGTRGRDEPMHGAFAAAGFAALRVDMRGSGESDGLLDDEYLAQEQEDALAVIAWIAAQPWCSGRVGMMGKSWGGFNALQVAARRPPALKAIVTVCSTDDRFGDDIHYKGGCLLNDNLWWGAIMLAYQGRPPDPALRPDWRERWLERLDAMPFWPALWLAHPTRDGYWRHGSVCEDWDAIAVPVLAVGGYGDAYTDAVPRLVANLRVPRLGLVGPWAHIYPQDGSPGPAVDFLGECIRWWDQWLKGQDTGVLQEPAMRAFVEDWQAPSATRAVSAGRFVGEAAWPSPAIRPRDFHLAPGRLAEGASEPGALSFRSPPWTGTGGGEWMGTGVPGERPTDQRLDDGLSLCFDTDILDAPIEILGNPSVDLRLSSDTPQAQLAVRLCDVAPDGSSLRVSYAVLNLSHRDGSEAPRPLVPGEAVRVRLTLKMCGHRVPAGHRLRLALSTAYWPLVWPARDAATLTVETGPSLLSLPLRSPGADGPAVALAPPRQGPATPATRLAEGRAARRVSFDLLADTATVVTEGEGGLFGEGVMRWDAIGTELSHDLTRTLTLGRDPLSAETRIVQRYAMGREGWRIRIETETAMACDAACFTITGELRAFENDTLVRTRTWRERVPRRDV</sequence>
<reference evidence="4 5" key="1">
    <citation type="submission" date="2018-09" db="EMBL/GenBank/DDBJ databases">
        <authorList>
            <person name="Grouzdev D.S."/>
            <person name="Krutkina M.S."/>
        </authorList>
    </citation>
    <scope>NUCLEOTIDE SEQUENCE [LARGE SCALE GENOMIC DNA]</scope>
    <source>
        <strain evidence="4 5">RmlP001</strain>
    </source>
</reference>
<evidence type="ECO:0000259" key="3">
    <source>
        <dbReference type="SMART" id="SM00939"/>
    </source>
</evidence>
<comment type="caution">
    <text evidence="4">The sequence shown here is derived from an EMBL/GenBank/DDBJ whole genome shotgun (WGS) entry which is preliminary data.</text>
</comment>
<feature type="domain" description="Xaa-Pro dipeptidyl-peptidase C-terminal" evidence="3">
    <location>
        <begin position="346"/>
        <end position="595"/>
    </location>
</feature>
<dbReference type="OrthoDB" id="9806163at2"/>
<dbReference type="Gene3D" id="1.10.3020.10">
    <property type="entry name" value="alpha-amino acid ester hydrolase ( Helical cap domain)"/>
    <property type="match status" value="1"/>
</dbReference>
<dbReference type="SMART" id="SM00939">
    <property type="entry name" value="PepX_C"/>
    <property type="match status" value="1"/>
</dbReference>
<feature type="region of interest" description="Disordered" evidence="2">
    <location>
        <begin position="1"/>
        <end position="43"/>
    </location>
</feature>
<dbReference type="EMBL" id="QYBC01000005">
    <property type="protein sequence ID" value="RYB05996.1"/>
    <property type="molecule type" value="Genomic_DNA"/>
</dbReference>
<organism evidence="4 5">
    <name type="scientific">Lichenibacterium ramalinae</name>
    <dbReference type="NCBI Taxonomy" id="2316527"/>
    <lineage>
        <taxon>Bacteria</taxon>
        <taxon>Pseudomonadati</taxon>
        <taxon>Pseudomonadota</taxon>
        <taxon>Alphaproteobacteria</taxon>
        <taxon>Hyphomicrobiales</taxon>
        <taxon>Lichenihabitantaceae</taxon>
        <taxon>Lichenibacterium</taxon>
    </lineage>
</organism>
<accession>A0A4Q2RIF7</accession>
<reference evidence="4 5" key="2">
    <citation type="submission" date="2019-02" db="EMBL/GenBank/DDBJ databases">
        <title>'Lichenibacterium ramalinii' gen. nov. sp. nov., 'Lichenibacterium minor' gen. nov. sp. nov.</title>
        <authorList>
            <person name="Pankratov T."/>
        </authorList>
    </citation>
    <scope>NUCLEOTIDE SEQUENCE [LARGE SCALE GENOMIC DNA]</scope>
    <source>
        <strain evidence="4 5">RmlP001</strain>
    </source>
</reference>
<dbReference type="InterPro" id="IPR029058">
    <property type="entry name" value="AB_hydrolase_fold"/>
</dbReference>
<dbReference type="InterPro" id="IPR050585">
    <property type="entry name" value="Xaa-Pro_dipeptidyl-ppase/CocE"/>
</dbReference>
<dbReference type="InterPro" id="IPR000383">
    <property type="entry name" value="Xaa-Pro-like_dom"/>
</dbReference>
<gene>
    <name evidence="4" type="ORF">D3272_07320</name>
</gene>
<dbReference type="Gene3D" id="3.40.50.1820">
    <property type="entry name" value="alpha/beta hydrolase"/>
    <property type="match status" value="1"/>
</dbReference>
<protein>
    <submittedName>
        <fullName evidence="4">CocE/NonD family hydrolase</fullName>
    </submittedName>
</protein>
<dbReference type="Gene3D" id="2.60.120.260">
    <property type="entry name" value="Galactose-binding domain-like"/>
    <property type="match status" value="1"/>
</dbReference>
<name>A0A4Q2RIF7_9HYPH</name>